<comment type="similarity">
    <text evidence="3">Belongs to the class-III pyridoxal-phosphate-dependent aminotransferase family.</text>
</comment>
<keyword evidence="5" id="KW-1185">Reference proteome</keyword>
<evidence type="ECO:0000313" key="5">
    <source>
        <dbReference type="Proteomes" id="UP001244011"/>
    </source>
</evidence>
<evidence type="ECO:0000256" key="3">
    <source>
        <dbReference type="RuleBase" id="RU003560"/>
    </source>
</evidence>
<gene>
    <name evidence="4" type="ORF">QBC33DRAFT_482919</name>
</gene>
<dbReference type="GO" id="GO:0008483">
    <property type="term" value="F:transaminase activity"/>
    <property type="evidence" value="ECO:0007669"/>
    <property type="project" value="InterPro"/>
</dbReference>
<evidence type="ECO:0000256" key="1">
    <source>
        <dbReference type="ARBA" id="ARBA00001933"/>
    </source>
</evidence>
<proteinExistence type="inferred from homology"/>
<dbReference type="Gene3D" id="3.90.1150.10">
    <property type="entry name" value="Aspartate Aminotransferase, domain 1"/>
    <property type="match status" value="1"/>
</dbReference>
<dbReference type="GO" id="GO:0030170">
    <property type="term" value="F:pyridoxal phosphate binding"/>
    <property type="evidence" value="ECO:0007669"/>
    <property type="project" value="InterPro"/>
</dbReference>
<sequence length="458" mass="49755">MSSPNVKAAVDEALARYESNNPKSRALYQDAVKHLPGGNTRSLLHTNPFPIMVKSGQGHMLIDEDGHKYHDFIGELAAGLFGHSNPLLIKALTDAANTVGLSLGATHVQEARYAQLLCERFNLERIRFCNSGTEANLHALAAARKFTGRRKVVAFKGGYHGSVLAFGAGQPPRKGETEPAFRLGPAENNVDLQDFIVLQYNDVAAVRQLLSSPQKSEIAAVLVEPMQGSGGAIPASEEFLYAIQEECAKAGIIFVLDEVMTSRTGPGGIKSLFPASRPLRPDITTLGKYLGGGMPIGAFGGSEAVMAVYDPRLAGAMFHSGTFQNNTLMLHMGYAAMSQVYTPAKAIEHAGRGEALREKLRAVTRGSKVFVSGKGTLMFVHISRKWGSSDNGFTCKEDGGDEEWDLKSLFWMHMLEEGFWVQRRGSIALILDTPQEVLDGFVAAVQRFIERYAALVRL</sequence>
<dbReference type="InterPro" id="IPR015421">
    <property type="entry name" value="PyrdxlP-dep_Trfase_major"/>
</dbReference>
<dbReference type="RefSeq" id="XP_060288347.1">
    <property type="nucleotide sequence ID" value="XM_060425374.1"/>
</dbReference>
<evidence type="ECO:0000313" key="4">
    <source>
        <dbReference type="EMBL" id="KAK1772134.1"/>
    </source>
</evidence>
<dbReference type="Gene3D" id="3.40.640.10">
    <property type="entry name" value="Type I PLP-dependent aspartate aminotransferase-like (Major domain)"/>
    <property type="match status" value="1"/>
</dbReference>
<dbReference type="Proteomes" id="UP001244011">
    <property type="component" value="Unassembled WGS sequence"/>
</dbReference>
<dbReference type="EMBL" id="MU838997">
    <property type="protein sequence ID" value="KAK1772134.1"/>
    <property type="molecule type" value="Genomic_DNA"/>
</dbReference>
<organism evidence="4 5">
    <name type="scientific">Phialemonium atrogriseum</name>
    <dbReference type="NCBI Taxonomy" id="1093897"/>
    <lineage>
        <taxon>Eukaryota</taxon>
        <taxon>Fungi</taxon>
        <taxon>Dikarya</taxon>
        <taxon>Ascomycota</taxon>
        <taxon>Pezizomycotina</taxon>
        <taxon>Sordariomycetes</taxon>
        <taxon>Sordariomycetidae</taxon>
        <taxon>Cephalothecales</taxon>
        <taxon>Cephalothecaceae</taxon>
        <taxon>Phialemonium</taxon>
    </lineage>
</organism>
<dbReference type="InterPro" id="IPR005814">
    <property type="entry name" value="Aminotrans_3"/>
</dbReference>
<dbReference type="PANTHER" id="PTHR43713:SF3">
    <property type="entry name" value="GLUTAMATE-1-SEMIALDEHYDE 2,1-AMINOMUTASE 1, CHLOROPLASTIC-RELATED"/>
    <property type="match status" value="1"/>
</dbReference>
<keyword evidence="2 3" id="KW-0663">Pyridoxal phosphate</keyword>
<dbReference type="InterPro" id="IPR015422">
    <property type="entry name" value="PyrdxlP-dep_Trfase_small"/>
</dbReference>
<accession>A0AAJ0C8J3</accession>
<protein>
    <submittedName>
        <fullName evidence="4">Glutamate-1-semialdehyde-aminomutase protein</fullName>
    </submittedName>
</protein>
<dbReference type="PANTHER" id="PTHR43713">
    <property type="entry name" value="GLUTAMATE-1-SEMIALDEHYDE 2,1-AMINOMUTASE"/>
    <property type="match status" value="1"/>
</dbReference>
<name>A0AAJ0C8J3_9PEZI</name>
<dbReference type="GeneID" id="85308561"/>
<dbReference type="Pfam" id="PF00202">
    <property type="entry name" value="Aminotran_3"/>
    <property type="match status" value="1"/>
</dbReference>
<comment type="caution">
    <text evidence="4">The sequence shown here is derived from an EMBL/GenBank/DDBJ whole genome shotgun (WGS) entry which is preliminary data.</text>
</comment>
<dbReference type="InterPro" id="IPR015424">
    <property type="entry name" value="PyrdxlP-dep_Trfase"/>
</dbReference>
<comment type="cofactor">
    <cofactor evidence="1">
        <name>pyridoxal 5'-phosphate</name>
        <dbReference type="ChEBI" id="CHEBI:597326"/>
    </cofactor>
</comment>
<evidence type="ECO:0000256" key="2">
    <source>
        <dbReference type="ARBA" id="ARBA00022898"/>
    </source>
</evidence>
<dbReference type="SUPFAM" id="SSF53383">
    <property type="entry name" value="PLP-dependent transferases"/>
    <property type="match status" value="1"/>
</dbReference>
<reference evidence="4" key="1">
    <citation type="submission" date="2023-06" db="EMBL/GenBank/DDBJ databases">
        <title>Genome-scale phylogeny and comparative genomics of the fungal order Sordariales.</title>
        <authorList>
            <consortium name="Lawrence Berkeley National Laboratory"/>
            <person name="Hensen N."/>
            <person name="Bonometti L."/>
            <person name="Westerberg I."/>
            <person name="Brannstrom I.O."/>
            <person name="Guillou S."/>
            <person name="Cros-Aarteil S."/>
            <person name="Calhoun S."/>
            <person name="Haridas S."/>
            <person name="Kuo A."/>
            <person name="Mondo S."/>
            <person name="Pangilinan J."/>
            <person name="Riley R."/>
            <person name="Labutti K."/>
            <person name="Andreopoulos B."/>
            <person name="Lipzen A."/>
            <person name="Chen C."/>
            <person name="Yanf M."/>
            <person name="Daum C."/>
            <person name="Ng V."/>
            <person name="Clum A."/>
            <person name="Steindorff A."/>
            <person name="Ohm R."/>
            <person name="Martin F."/>
            <person name="Silar P."/>
            <person name="Natvig D."/>
            <person name="Lalanne C."/>
            <person name="Gautier V."/>
            <person name="Ament-Velasquez S.L."/>
            <person name="Kruys A."/>
            <person name="Hutchinson M.I."/>
            <person name="Powell A.J."/>
            <person name="Barry K."/>
            <person name="Miller A.N."/>
            <person name="Grigoriev I.V."/>
            <person name="Debuchy R."/>
            <person name="Gladieux P."/>
            <person name="Thoren M.H."/>
            <person name="Johannesson H."/>
        </authorList>
    </citation>
    <scope>NUCLEOTIDE SEQUENCE</scope>
    <source>
        <strain evidence="4">8032-3</strain>
    </source>
</reference>
<dbReference type="AlphaFoldDB" id="A0AAJ0C8J3"/>